<feature type="signal peptide" evidence="2">
    <location>
        <begin position="1"/>
        <end position="24"/>
    </location>
</feature>
<feature type="compositionally biased region" description="Acidic residues" evidence="1">
    <location>
        <begin position="355"/>
        <end position="370"/>
    </location>
</feature>
<evidence type="ECO:0000313" key="4">
    <source>
        <dbReference type="Proteomes" id="UP000266385"/>
    </source>
</evidence>
<name>A0A399RL99_9PROT</name>
<dbReference type="PROSITE" id="PS51257">
    <property type="entry name" value="PROKAR_LIPOPROTEIN"/>
    <property type="match status" value="1"/>
</dbReference>
<dbReference type="RefSeq" id="WP_119374591.1">
    <property type="nucleotide sequence ID" value="NZ_QWFX01000005.1"/>
</dbReference>
<evidence type="ECO:0000256" key="2">
    <source>
        <dbReference type="SAM" id="SignalP"/>
    </source>
</evidence>
<feature type="region of interest" description="Disordered" evidence="1">
    <location>
        <begin position="333"/>
        <end position="370"/>
    </location>
</feature>
<keyword evidence="4" id="KW-1185">Reference proteome</keyword>
<comment type="caution">
    <text evidence="3">The sequence shown here is derived from an EMBL/GenBank/DDBJ whole genome shotgun (WGS) entry which is preliminary data.</text>
</comment>
<sequence length="370" mass="40266">MIRITGLLALAGLAACSTPGIDYAARVVPPNTAAVETRTVDVGRFDGPGGNWYAGRFEEMLASATFDGKPWFRMARYSDGYVPDGQRAGIYEGRIDIVDYRAEEYSQWVTKCVEWDGLFDCEHRAEVEEICLREDLQVSVTPRLIEYGTGQILFQETYFGDASNESCDEGYWHGRRGSHAGGGGYLYGLLGGVSPPRGMVLDALADTIYEVRGDIAPSNTTRRAVFVEEAIDPVVRADPRFEQAVKAGPKSPDFSCYVWEDMKAEYPDSPAVSHNLGACLEARGDFVAAHGMYAEAAEQSAAISGTGQPDEPFRKALSRMSYYRTGLQLIDRLTEPDRGWQPVPGGESLPGGELPEGELDGAPADDEAGS</sequence>
<accession>A0A399RL99</accession>
<evidence type="ECO:0000256" key="1">
    <source>
        <dbReference type="SAM" id="MobiDB-lite"/>
    </source>
</evidence>
<evidence type="ECO:0008006" key="5">
    <source>
        <dbReference type="Google" id="ProtNLM"/>
    </source>
</evidence>
<organism evidence="3 4">
    <name type="scientific">Henriciella mobilis</name>
    <dbReference type="NCBI Taxonomy" id="2305467"/>
    <lineage>
        <taxon>Bacteria</taxon>
        <taxon>Pseudomonadati</taxon>
        <taxon>Pseudomonadota</taxon>
        <taxon>Alphaproteobacteria</taxon>
        <taxon>Hyphomonadales</taxon>
        <taxon>Hyphomonadaceae</taxon>
        <taxon>Henriciella</taxon>
    </lineage>
</organism>
<proteinExistence type="predicted"/>
<protein>
    <recommendedName>
        <fullName evidence="5">Tetratricopeptide repeat protein</fullName>
    </recommendedName>
</protein>
<gene>
    <name evidence="3" type="ORF">D1223_01250</name>
</gene>
<dbReference type="AlphaFoldDB" id="A0A399RL99"/>
<reference evidence="3 4" key="1">
    <citation type="submission" date="2018-08" db="EMBL/GenBank/DDBJ databases">
        <title>Henriciella mobilis sp. nov., isolated from seawater.</title>
        <authorList>
            <person name="Cheng H."/>
            <person name="Wu Y.-H."/>
            <person name="Xu X.-W."/>
            <person name="Guo L.-L."/>
        </authorList>
    </citation>
    <scope>NUCLEOTIDE SEQUENCE [LARGE SCALE GENOMIC DNA]</scope>
    <source>
        <strain evidence="3 4">JN25</strain>
    </source>
</reference>
<dbReference type="OrthoDB" id="7426733at2"/>
<evidence type="ECO:0000313" key="3">
    <source>
        <dbReference type="EMBL" id="RIJ32510.1"/>
    </source>
</evidence>
<dbReference type="EMBL" id="QWFX01000005">
    <property type="protein sequence ID" value="RIJ32510.1"/>
    <property type="molecule type" value="Genomic_DNA"/>
</dbReference>
<feature type="compositionally biased region" description="Low complexity" evidence="1">
    <location>
        <begin position="344"/>
        <end position="353"/>
    </location>
</feature>
<feature type="chain" id="PRO_5017292180" description="Tetratricopeptide repeat protein" evidence="2">
    <location>
        <begin position="25"/>
        <end position="370"/>
    </location>
</feature>
<keyword evidence="2" id="KW-0732">Signal</keyword>
<dbReference type="Proteomes" id="UP000266385">
    <property type="component" value="Unassembled WGS sequence"/>
</dbReference>